<keyword evidence="2" id="KW-1185">Reference proteome</keyword>
<evidence type="ECO:0000313" key="1">
    <source>
        <dbReference type="EMBL" id="RAL22746.1"/>
    </source>
</evidence>
<evidence type="ECO:0000313" key="2">
    <source>
        <dbReference type="Proteomes" id="UP000249169"/>
    </source>
</evidence>
<reference evidence="1 2" key="1">
    <citation type="submission" date="2018-05" db="EMBL/GenBank/DDBJ databases">
        <title>Lujinxingia marina gen. nov. sp. nov., a new facultative anaerobic member of the class Deltaproteobacteria, and proposal of Lujinxingaceae fam. nov.</title>
        <authorList>
            <person name="Li C.-M."/>
        </authorList>
    </citation>
    <scope>NUCLEOTIDE SEQUENCE [LARGE SCALE GENOMIC DNA]</scope>
    <source>
        <strain evidence="1 2">B210</strain>
    </source>
</reference>
<dbReference type="AlphaFoldDB" id="A0A328C683"/>
<proteinExistence type="predicted"/>
<sequence>MWALEGAGQRAGEGAAAPWMVRTVAPTLREYCGQRVLRDERGRRITLSERADWPWGMVHALWWSTDVAEALRGQGVRVDSAQRGVEVVEGALAYCYGAEEARICVDSRVEALVYARVERAGERWEFWMEPAAQAARVSRGGQLWARLERATCGEDEG</sequence>
<accession>A0A328C683</accession>
<name>A0A328C683_9DELT</name>
<dbReference type="Proteomes" id="UP000249169">
    <property type="component" value="Unassembled WGS sequence"/>
</dbReference>
<dbReference type="EMBL" id="QHKO01000003">
    <property type="protein sequence ID" value="RAL22746.1"/>
    <property type="molecule type" value="Genomic_DNA"/>
</dbReference>
<comment type="caution">
    <text evidence="1">The sequence shown here is derived from an EMBL/GenBank/DDBJ whole genome shotgun (WGS) entry which is preliminary data.</text>
</comment>
<protein>
    <submittedName>
        <fullName evidence="1">Uncharacterized protein</fullName>
    </submittedName>
</protein>
<organism evidence="1 2">
    <name type="scientific">Lujinxingia litoralis</name>
    <dbReference type="NCBI Taxonomy" id="2211119"/>
    <lineage>
        <taxon>Bacteria</taxon>
        <taxon>Deltaproteobacteria</taxon>
        <taxon>Bradymonadales</taxon>
        <taxon>Lujinxingiaceae</taxon>
        <taxon>Lujinxingia</taxon>
    </lineage>
</organism>
<gene>
    <name evidence="1" type="ORF">DL240_07555</name>
</gene>